<dbReference type="Proteomes" id="UP000199550">
    <property type="component" value="Unassembled WGS sequence"/>
</dbReference>
<dbReference type="EMBL" id="FOTF01000010">
    <property type="protein sequence ID" value="SFL20672.1"/>
    <property type="molecule type" value="Genomic_DNA"/>
</dbReference>
<protein>
    <submittedName>
        <fullName evidence="3">Uncharacterized conserved protein YafD, endonuclease/exonuclease/phosphatase (EEP) superfamily</fullName>
    </submittedName>
</protein>
<name>A0A1I4FRY8_9RHOB</name>
<keyword evidence="3" id="KW-0255">Endonuclease</keyword>
<keyword evidence="1" id="KW-1133">Transmembrane helix</keyword>
<keyword evidence="3" id="KW-0540">Nuclease</keyword>
<evidence type="ECO:0000313" key="3">
    <source>
        <dbReference type="EMBL" id="SFL20672.1"/>
    </source>
</evidence>
<dbReference type="RefSeq" id="WP_090189269.1">
    <property type="nucleotide sequence ID" value="NZ_FOTF01000010.1"/>
</dbReference>
<dbReference type="Pfam" id="PF03372">
    <property type="entry name" value="Exo_endo_phos"/>
    <property type="match status" value="1"/>
</dbReference>
<organism evidence="3 4">
    <name type="scientific">Loktanella salsilacus</name>
    <dbReference type="NCBI Taxonomy" id="195913"/>
    <lineage>
        <taxon>Bacteria</taxon>
        <taxon>Pseudomonadati</taxon>
        <taxon>Pseudomonadota</taxon>
        <taxon>Alphaproteobacteria</taxon>
        <taxon>Rhodobacterales</taxon>
        <taxon>Roseobacteraceae</taxon>
        <taxon>Loktanella</taxon>
    </lineage>
</organism>
<dbReference type="GO" id="GO:0004519">
    <property type="term" value="F:endonuclease activity"/>
    <property type="evidence" value="ECO:0007669"/>
    <property type="project" value="UniProtKB-KW"/>
</dbReference>
<keyword evidence="3" id="KW-0378">Hydrolase</keyword>
<evidence type="ECO:0000313" key="4">
    <source>
        <dbReference type="Proteomes" id="UP000199550"/>
    </source>
</evidence>
<keyword evidence="3" id="KW-0269">Exonuclease</keyword>
<dbReference type="STRING" id="195913.SAMN04488004_11084"/>
<feature type="transmembrane region" description="Helical" evidence="1">
    <location>
        <begin position="61"/>
        <end position="80"/>
    </location>
</feature>
<dbReference type="SUPFAM" id="SSF56219">
    <property type="entry name" value="DNase I-like"/>
    <property type="match status" value="1"/>
</dbReference>
<proteinExistence type="predicted"/>
<feature type="domain" description="Endonuclease/exonuclease/phosphatase" evidence="2">
    <location>
        <begin position="105"/>
        <end position="311"/>
    </location>
</feature>
<keyword evidence="1" id="KW-0812">Transmembrane</keyword>
<dbReference type="InterPro" id="IPR005135">
    <property type="entry name" value="Endo/exonuclease/phosphatase"/>
</dbReference>
<dbReference type="InterPro" id="IPR036691">
    <property type="entry name" value="Endo/exonu/phosph_ase_sf"/>
</dbReference>
<gene>
    <name evidence="3" type="ORF">SAMN04488004_11084</name>
</gene>
<keyword evidence="1" id="KW-0472">Membrane</keyword>
<dbReference type="Gene3D" id="3.60.10.10">
    <property type="entry name" value="Endonuclease/exonuclease/phosphatase"/>
    <property type="match status" value="1"/>
</dbReference>
<reference evidence="3 4" key="1">
    <citation type="submission" date="2016-10" db="EMBL/GenBank/DDBJ databases">
        <authorList>
            <person name="de Groot N.N."/>
        </authorList>
    </citation>
    <scope>NUCLEOTIDE SEQUENCE [LARGE SCALE GENOMIC DNA]</scope>
    <source>
        <strain evidence="3 4">DSM 16199</strain>
    </source>
</reference>
<sequence>MRRWITRIIALPLLVLIIATIIGQLNTDQWWVRALDFPRLQIAAGLAALTALYALIAGWRGFIVTAAALGALSVQVWTLWPYQPIAAKMVAHTPRCADDGRLRVLSTNVQLGNQDAGQVLAMITDSNADIVLVMETNDRWDRDLAPLNQTYEHVMQAQPIDARYYGMQVYSRYPLADARFEYPFDSDTPLFVGDVEHPRQTVQFIGVHPRPPQIGQSSTMRDAAVLTAAKLAQDSDAVSIVAGDFNATSWSDTSRLALRTGGLLDPRQGRGPMVSFDAESRWMKWPLDQVLWQGGPGLLDFTILPAVGSDHYPVQADLCLTTSAEGTPAAPRDGDAGAVQAIFDAAAKG</sequence>
<dbReference type="OrthoDB" id="9796594at2"/>
<dbReference type="AlphaFoldDB" id="A0A1I4FRY8"/>
<feature type="transmembrane region" description="Helical" evidence="1">
    <location>
        <begin position="39"/>
        <end position="56"/>
    </location>
</feature>
<accession>A0A1I4FRY8</accession>
<dbReference type="GO" id="GO:0004527">
    <property type="term" value="F:exonuclease activity"/>
    <property type="evidence" value="ECO:0007669"/>
    <property type="project" value="UniProtKB-KW"/>
</dbReference>
<evidence type="ECO:0000259" key="2">
    <source>
        <dbReference type="Pfam" id="PF03372"/>
    </source>
</evidence>
<evidence type="ECO:0000256" key="1">
    <source>
        <dbReference type="SAM" id="Phobius"/>
    </source>
</evidence>
<keyword evidence="4" id="KW-1185">Reference proteome</keyword>